<dbReference type="EMBL" id="QGNW01000262">
    <property type="protein sequence ID" value="RVW80698.1"/>
    <property type="molecule type" value="Genomic_DNA"/>
</dbReference>
<evidence type="ECO:0000313" key="3">
    <source>
        <dbReference type="Proteomes" id="UP000288805"/>
    </source>
</evidence>
<comment type="caution">
    <text evidence="2">The sequence shown here is derived from an EMBL/GenBank/DDBJ whole genome shotgun (WGS) entry which is preliminary data.</text>
</comment>
<protein>
    <submittedName>
        <fullName evidence="2">Uncharacterized protein</fullName>
    </submittedName>
</protein>
<dbReference type="AlphaFoldDB" id="A0A438H855"/>
<accession>A0A438H855</accession>
<dbReference type="Proteomes" id="UP000288805">
    <property type="component" value="Unassembled WGS sequence"/>
</dbReference>
<evidence type="ECO:0000313" key="2">
    <source>
        <dbReference type="EMBL" id="RVW80698.1"/>
    </source>
</evidence>
<sequence length="64" mass="7200">MGNRPSRSRFRMVHSMTPQYQPHSPPSQSVPHPAPYIFHSQTDATPLLVVAPILTSEDAPRSYE</sequence>
<feature type="region of interest" description="Disordered" evidence="1">
    <location>
        <begin position="17"/>
        <end position="38"/>
    </location>
</feature>
<name>A0A438H855_VITVI</name>
<organism evidence="2 3">
    <name type="scientific">Vitis vinifera</name>
    <name type="common">Grape</name>
    <dbReference type="NCBI Taxonomy" id="29760"/>
    <lineage>
        <taxon>Eukaryota</taxon>
        <taxon>Viridiplantae</taxon>
        <taxon>Streptophyta</taxon>
        <taxon>Embryophyta</taxon>
        <taxon>Tracheophyta</taxon>
        <taxon>Spermatophyta</taxon>
        <taxon>Magnoliopsida</taxon>
        <taxon>eudicotyledons</taxon>
        <taxon>Gunneridae</taxon>
        <taxon>Pentapetalae</taxon>
        <taxon>rosids</taxon>
        <taxon>Vitales</taxon>
        <taxon>Vitaceae</taxon>
        <taxon>Viteae</taxon>
        <taxon>Vitis</taxon>
    </lineage>
</organism>
<feature type="compositionally biased region" description="Low complexity" evidence="1">
    <location>
        <begin position="18"/>
        <end position="31"/>
    </location>
</feature>
<evidence type="ECO:0000256" key="1">
    <source>
        <dbReference type="SAM" id="MobiDB-lite"/>
    </source>
</evidence>
<gene>
    <name evidence="2" type="ORF">CK203_053932</name>
</gene>
<proteinExistence type="predicted"/>
<reference evidence="2 3" key="1">
    <citation type="journal article" date="2018" name="PLoS Genet.">
        <title>Population sequencing reveals clonal diversity and ancestral inbreeding in the grapevine cultivar Chardonnay.</title>
        <authorList>
            <person name="Roach M.J."/>
            <person name="Johnson D.L."/>
            <person name="Bohlmann J."/>
            <person name="van Vuuren H.J."/>
            <person name="Jones S.J."/>
            <person name="Pretorius I.S."/>
            <person name="Schmidt S.A."/>
            <person name="Borneman A.R."/>
        </authorList>
    </citation>
    <scope>NUCLEOTIDE SEQUENCE [LARGE SCALE GENOMIC DNA]</scope>
    <source>
        <strain evidence="3">cv. Chardonnay</strain>
        <tissue evidence="2">Leaf</tissue>
    </source>
</reference>